<reference evidence="1" key="1">
    <citation type="submission" date="2014-12" db="EMBL/GenBank/DDBJ databases">
        <title>Insight into the proteome of Arion vulgaris.</title>
        <authorList>
            <person name="Aradska J."/>
            <person name="Bulat T."/>
            <person name="Smidak R."/>
            <person name="Sarate P."/>
            <person name="Gangsoo J."/>
            <person name="Sialana F."/>
            <person name="Bilban M."/>
            <person name="Lubec G."/>
        </authorList>
    </citation>
    <scope>NUCLEOTIDE SEQUENCE</scope>
    <source>
        <tissue evidence="1">Skin</tissue>
    </source>
</reference>
<protein>
    <submittedName>
        <fullName evidence="1">Uncharacterized protein</fullName>
    </submittedName>
</protein>
<sequence length="67" mass="7480">YNISKQKITPKFMSSYAAMEFFPSSRAARIPLHSTPSNLNIESQFLSSDNSHTRLVANLAQGAHNKK</sequence>
<organism evidence="1">
    <name type="scientific">Arion vulgaris</name>
    <dbReference type="NCBI Taxonomy" id="1028688"/>
    <lineage>
        <taxon>Eukaryota</taxon>
        <taxon>Metazoa</taxon>
        <taxon>Spiralia</taxon>
        <taxon>Lophotrochozoa</taxon>
        <taxon>Mollusca</taxon>
        <taxon>Gastropoda</taxon>
        <taxon>Heterobranchia</taxon>
        <taxon>Euthyneura</taxon>
        <taxon>Panpulmonata</taxon>
        <taxon>Eupulmonata</taxon>
        <taxon>Stylommatophora</taxon>
        <taxon>Helicina</taxon>
        <taxon>Arionoidea</taxon>
        <taxon>Arionidae</taxon>
        <taxon>Arion</taxon>
    </lineage>
</organism>
<gene>
    <name evidence="1" type="primary">ORF18439</name>
</gene>
<accession>A0A0B6Y9Y2</accession>
<dbReference type="AlphaFoldDB" id="A0A0B6Y9Y2"/>
<proteinExistence type="predicted"/>
<name>A0A0B6Y9Y2_9EUPU</name>
<evidence type="ECO:0000313" key="1">
    <source>
        <dbReference type="EMBL" id="CEK52913.1"/>
    </source>
</evidence>
<feature type="non-terminal residue" evidence="1">
    <location>
        <position position="1"/>
    </location>
</feature>
<dbReference type="EMBL" id="HACG01006048">
    <property type="protein sequence ID" value="CEK52913.1"/>
    <property type="molecule type" value="Transcribed_RNA"/>
</dbReference>
<feature type="non-terminal residue" evidence="1">
    <location>
        <position position="67"/>
    </location>
</feature>